<gene>
    <name evidence="4" type="ORF">HYY20_08090</name>
</gene>
<organism evidence="4 5">
    <name type="scientific">Tectimicrobiota bacterium</name>
    <dbReference type="NCBI Taxonomy" id="2528274"/>
    <lineage>
        <taxon>Bacteria</taxon>
        <taxon>Pseudomonadati</taxon>
        <taxon>Nitrospinota/Tectimicrobiota group</taxon>
        <taxon>Candidatus Tectimicrobiota</taxon>
    </lineage>
</organism>
<dbReference type="GO" id="GO:0009523">
    <property type="term" value="C:photosystem II"/>
    <property type="evidence" value="ECO:0007669"/>
    <property type="project" value="UniProtKB-KW"/>
</dbReference>
<reference evidence="4" key="1">
    <citation type="submission" date="2020-07" db="EMBL/GenBank/DDBJ databases">
        <title>Huge and variable diversity of episymbiotic CPR bacteria and DPANN archaea in groundwater ecosystems.</title>
        <authorList>
            <person name="He C.Y."/>
            <person name="Keren R."/>
            <person name="Whittaker M."/>
            <person name="Farag I.F."/>
            <person name="Doudna J."/>
            <person name="Cate J.H.D."/>
            <person name="Banfield J.F."/>
        </authorList>
    </citation>
    <scope>NUCLEOTIDE SEQUENCE</scope>
    <source>
        <strain evidence="4">NC_groundwater_672_Ag_B-0.1um_62_36</strain>
    </source>
</reference>
<evidence type="ECO:0000256" key="1">
    <source>
        <dbReference type="ARBA" id="ARBA00022531"/>
    </source>
</evidence>
<evidence type="ECO:0000256" key="2">
    <source>
        <dbReference type="ARBA" id="ARBA00023276"/>
    </source>
</evidence>
<proteinExistence type="predicted"/>
<evidence type="ECO:0000313" key="4">
    <source>
        <dbReference type="EMBL" id="MBI2876826.1"/>
    </source>
</evidence>
<dbReference type="Proteomes" id="UP000769766">
    <property type="component" value="Unassembled WGS sequence"/>
</dbReference>
<dbReference type="SUPFAM" id="SSF50939">
    <property type="entry name" value="Sialidases"/>
    <property type="match status" value="1"/>
</dbReference>
<dbReference type="AlphaFoldDB" id="A0A932CPA2"/>
<name>A0A932CPA2_UNCTE</name>
<protein>
    <recommendedName>
        <fullName evidence="3">Photosynthesis system II assembly factor Ycf48/Hcf136-like domain-containing protein</fullName>
    </recommendedName>
</protein>
<dbReference type="EMBL" id="JACPRF010000244">
    <property type="protein sequence ID" value="MBI2876826.1"/>
    <property type="molecule type" value="Genomic_DNA"/>
</dbReference>
<feature type="domain" description="Photosynthesis system II assembly factor Ycf48/Hcf136-like" evidence="3">
    <location>
        <begin position="46"/>
        <end position="101"/>
    </location>
</feature>
<dbReference type="Gene3D" id="2.130.10.10">
    <property type="entry name" value="YVTN repeat-like/Quinoprotein amine dehydrogenase"/>
    <property type="match status" value="1"/>
</dbReference>
<evidence type="ECO:0000259" key="3">
    <source>
        <dbReference type="Pfam" id="PF14870"/>
    </source>
</evidence>
<comment type="caution">
    <text evidence="4">The sequence shown here is derived from an EMBL/GenBank/DDBJ whole genome shotgun (WGS) entry which is preliminary data.</text>
</comment>
<keyword evidence="1" id="KW-0602">Photosynthesis</keyword>
<dbReference type="PANTHER" id="PTHR47199:SF2">
    <property type="entry name" value="PHOTOSYSTEM II STABILITY_ASSEMBLY FACTOR HCF136, CHLOROPLASTIC"/>
    <property type="match status" value="1"/>
</dbReference>
<dbReference type="GO" id="GO:0015979">
    <property type="term" value="P:photosynthesis"/>
    <property type="evidence" value="ECO:0007669"/>
    <property type="project" value="UniProtKB-KW"/>
</dbReference>
<accession>A0A932CPA2</accession>
<evidence type="ECO:0000313" key="5">
    <source>
        <dbReference type="Proteomes" id="UP000769766"/>
    </source>
</evidence>
<dbReference type="PANTHER" id="PTHR47199">
    <property type="entry name" value="PHOTOSYSTEM II STABILITY/ASSEMBLY FACTOR HCF136, CHLOROPLASTIC"/>
    <property type="match status" value="1"/>
</dbReference>
<sequence length="389" mass="42335">MKGMVKGGILFLLGGLLVCLLGEAVEAEDAPGEWKPIAWLTGSFSRLYFIDEKTGWAIGANGAILHTADGGKNWAKQESGTDAALQDLYFANEKVGWVVGSSAREGSLKLRLPLGGEYHRGLGNVILHTRDGGKSWVKQSSGTSVPLNGLHFLNETLGWVVGASQTLLFTQDGGASWSKKGKKKGWMDQAKGALGALLGARPSQSAPDLQGIRFLSPKVGWIIGRGLILRTADGGESWVASELDLSFQRRSEQFDCHGAFFLDEETGWVVGSLGENPSERESRAEGFILYTQNGGKSWRMQYYKSGERIEAIQFLDSQLGWAIGSKGGSGPAARSGLLLYTLDHGETWTEWPRPDMPMAGLRSLFFLKGRAGWALSERGEVFQYQKKDE</sequence>
<dbReference type="InterPro" id="IPR028203">
    <property type="entry name" value="PSII_CF48-like_dom"/>
</dbReference>
<keyword evidence="2" id="KW-0604">Photosystem II</keyword>
<dbReference type="Pfam" id="PF14870">
    <property type="entry name" value="PSII_BNR"/>
    <property type="match status" value="1"/>
</dbReference>
<dbReference type="InterPro" id="IPR015943">
    <property type="entry name" value="WD40/YVTN_repeat-like_dom_sf"/>
</dbReference>
<dbReference type="InterPro" id="IPR036278">
    <property type="entry name" value="Sialidase_sf"/>
</dbReference>